<dbReference type="EMBL" id="MU150438">
    <property type="protein sequence ID" value="KAF9456297.1"/>
    <property type="molecule type" value="Genomic_DNA"/>
</dbReference>
<proteinExistence type="predicted"/>
<evidence type="ECO:0000313" key="2">
    <source>
        <dbReference type="Proteomes" id="UP000807353"/>
    </source>
</evidence>
<comment type="caution">
    <text evidence="1">The sequence shown here is derived from an EMBL/GenBank/DDBJ whole genome shotgun (WGS) entry which is preliminary data.</text>
</comment>
<name>A0A9P5XTJ3_9AGAR</name>
<dbReference type="Proteomes" id="UP000807353">
    <property type="component" value="Unassembled WGS sequence"/>
</dbReference>
<dbReference type="OrthoDB" id="3685327at2759"/>
<evidence type="ECO:0000313" key="1">
    <source>
        <dbReference type="EMBL" id="KAF9456297.1"/>
    </source>
</evidence>
<organism evidence="1 2">
    <name type="scientific">Collybia nuda</name>
    <dbReference type="NCBI Taxonomy" id="64659"/>
    <lineage>
        <taxon>Eukaryota</taxon>
        <taxon>Fungi</taxon>
        <taxon>Dikarya</taxon>
        <taxon>Basidiomycota</taxon>
        <taxon>Agaricomycotina</taxon>
        <taxon>Agaricomycetes</taxon>
        <taxon>Agaricomycetidae</taxon>
        <taxon>Agaricales</taxon>
        <taxon>Tricholomatineae</taxon>
        <taxon>Clitocybaceae</taxon>
        <taxon>Collybia</taxon>
    </lineage>
</organism>
<dbReference type="AlphaFoldDB" id="A0A9P5XTJ3"/>
<protein>
    <submittedName>
        <fullName evidence="1">Uncharacterized protein</fullName>
    </submittedName>
</protein>
<reference evidence="1" key="1">
    <citation type="submission" date="2020-11" db="EMBL/GenBank/DDBJ databases">
        <authorList>
            <consortium name="DOE Joint Genome Institute"/>
            <person name="Ahrendt S."/>
            <person name="Riley R."/>
            <person name="Andreopoulos W."/>
            <person name="Labutti K."/>
            <person name="Pangilinan J."/>
            <person name="Ruiz-Duenas F.J."/>
            <person name="Barrasa J.M."/>
            <person name="Sanchez-Garcia M."/>
            <person name="Camarero S."/>
            <person name="Miyauchi S."/>
            <person name="Serrano A."/>
            <person name="Linde D."/>
            <person name="Babiker R."/>
            <person name="Drula E."/>
            <person name="Ayuso-Fernandez I."/>
            <person name="Pacheco R."/>
            <person name="Padilla G."/>
            <person name="Ferreira P."/>
            <person name="Barriuso J."/>
            <person name="Kellner H."/>
            <person name="Castanera R."/>
            <person name="Alfaro M."/>
            <person name="Ramirez L."/>
            <person name="Pisabarro A.G."/>
            <person name="Kuo A."/>
            <person name="Tritt A."/>
            <person name="Lipzen A."/>
            <person name="He G."/>
            <person name="Yan M."/>
            <person name="Ng V."/>
            <person name="Cullen D."/>
            <person name="Martin F."/>
            <person name="Rosso M.-N."/>
            <person name="Henrissat B."/>
            <person name="Hibbett D."/>
            <person name="Martinez A.T."/>
            <person name="Grigoriev I.V."/>
        </authorList>
    </citation>
    <scope>NUCLEOTIDE SEQUENCE</scope>
    <source>
        <strain evidence="1">CBS 247.69</strain>
    </source>
</reference>
<gene>
    <name evidence="1" type="ORF">BDZ94DRAFT_1327079</name>
</gene>
<keyword evidence="2" id="KW-1185">Reference proteome</keyword>
<accession>A0A9P5XTJ3</accession>
<sequence length="122" mass="13736">MAGLVVDIVKGIQSAVKEDNTNRETFTTGVVAEGRRRWPEYNFVVCHVEHASQWDGIRGQDWDHRHEEVDIVVGGTIGYEIYYARSGIFQRVGDGGYINWAFAGNVQEKSFDGKTLRFASPV</sequence>